<protein>
    <submittedName>
        <fullName evidence="1">Uncharacterized protein</fullName>
    </submittedName>
</protein>
<evidence type="ECO:0000313" key="2">
    <source>
        <dbReference type="Proteomes" id="UP000723463"/>
    </source>
</evidence>
<dbReference type="Proteomes" id="UP000723463">
    <property type="component" value="Unassembled WGS sequence"/>
</dbReference>
<keyword evidence="2" id="KW-1185">Reference proteome</keyword>
<evidence type="ECO:0000313" key="1">
    <source>
        <dbReference type="EMBL" id="KAF9541031.1"/>
    </source>
</evidence>
<reference evidence="1" key="1">
    <citation type="journal article" date="2020" name="Fungal Divers.">
        <title>Resolving the Mortierellaceae phylogeny through synthesis of multi-gene phylogenetics and phylogenomics.</title>
        <authorList>
            <person name="Vandepol N."/>
            <person name="Liber J."/>
            <person name="Desiro A."/>
            <person name="Na H."/>
            <person name="Kennedy M."/>
            <person name="Barry K."/>
            <person name="Grigoriev I.V."/>
            <person name="Miller A.N."/>
            <person name="O'Donnell K."/>
            <person name="Stajich J.E."/>
            <person name="Bonito G."/>
        </authorList>
    </citation>
    <scope>NUCLEOTIDE SEQUENCE</scope>
    <source>
        <strain evidence="1">NRRL 2591</strain>
    </source>
</reference>
<dbReference type="EMBL" id="JAAAXW010000180">
    <property type="protein sequence ID" value="KAF9541031.1"/>
    <property type="molecule type" value="Genomic_DNA"/>
</dbReference>
<dbReference type="AlphaFoldDB" id="A0A9P6F3P8"/>
<sequence length="120" mass="14105">MEPHGVVYRVSYRYQHNHTLDSLTDLGTRQNFADIKATKRNLILQGSAIQKVMQLLTMDYDNFTQILRGDGQRFSWDDFITYEDVYNECHSIITKRMRKDADATITCIDWMELFETSDLA</sequence>
<gene>
    <name evidence="1" type="ORF">EC957_003559</name>
</gene>
<name>A0A9P6F3P8_9FUNG</name>
<proteinExistence type="predicted"/>
<accession>A0A9P6F3P8</accession>
<comment type="caution">
    <text evidence="1">The sequence shown here is derived from an EMBL/GenBank/DDBJ whole genome shotgun (WGS) entry which is preliminary data.</text>
</comment>
<organism evidence="1 2">
    <name type="scientific">Mortierella hygrophila</name>
    <dbReference type="NCBI Taxonomy" id="979708"/>
    <lineage>
        <taxon>Eukaryota</taxon>
        <taxon>Fungi</taxon>
        <taxon>Fungi incertae sedis</taxon>
        <taxon>Mucoromycota</taxon>
        <taxon>Mortierellomycotina</taxon>
        <taxon>Mortierellomycetes</taxon>
        <taxon>Mortierellales</taxon>
        <taxon>Mortierellaceae</taxon>
        <taxon>Mortierella</taxon>
    </lineage>
</organism>